<accession>A0ABS8S8Z9</accession>
<evidence type="ECO:0000313" key="3">
    <source>
        <dbReference type="Proteomes" id="UP000823775"/>
    </source>
</evidence>
<evidence type="ECO:0000313" key="2">
    <source>
        <dbReference type="EMBL" id="MCD7455282.1"/>
    </source>
</evidence>
<proteinExistence type="predicted"/>
<comment type="caution">
    <text evidence="2">The sequence shown here is derived from an EMBL/GenBank/DDBJ whole genome shotgun (WGS) entry which is preliminary data.</text>
</comment>
<protein>
    <submittedName>
        <fullName evidence="2">Uncharacterized protein</fullName>
    </submittedName>
</protein>
<organism evidence="2 3">
    <name type="scientific">Datura stramonium</name>
    <name type="common">Jimsonweed</name>
    <name type="synonym">Common thornapple</name>
    <dbReference type="NCBI Taxonomy" id="4076"/>
    <lineage>
        <taxon>Eukaryota</taxon>
        <taxon>Viridiplantae</taxon>
        <taxon>Streptophyta</taxon>
        <taxon>Embryophyta</taxon>
        <taxon>Tracheophyta</taxon>
        <taxon>Spermatophyta</taxon>
        <taxon>Magnoliopsida</taxon>
        <taxon>eudicotyledons</taxon>
        <taxon>Gunneridae</taxon>
        <taxon>Pentapetalae</taxon>
        <taxon>asterids</taxon>
        <taxon>lamiids</taxon>
        <taxon>Solanales</taxon>
        <taxon>Solanaceae</taxon>
        <taxon>Solanoideae</taxon>
        <taxon>Datureae</taxon>
        <taxon>Datura</taxon>
    </lineage>
</organism>
<feature type="transmembrane region" description="Helical" evidence="1">
    <location>
        <begin position="20"/>
        <end position="39"/>
    </location>
</feature>
<keyword evidence="1" id="KW-1133">Transmembrane helix</keyword>
<name>A0ABS8S8Z9_DATST</name>
<feature type="non-terminal residue" evidence="2">
    <location>
        <position position="116"/>
    </location>
</feature>
<keyword evidence="3" id="KW-1185">Reference proteome</keyword>
<reference evidence="2 3" key="1">
    <citation type="journal article" date="2021" name="BMC Genomics">
        <title>Datura genome reveals duplications of psychoactive alkaloid biosynthetic genes and high mutation rate following tissue culture.</title>
        <authorList>
            <person name="Rajewski A."/>
            <person name="Carter-House D."/>
            <person name="Stajich J."/>
            <person name="Litt A."/>
        </authorList>
    </citation>
    <scope>NUCLEOTIDE SEQUENCE [LARGE SCALE GENOMIC DNA]</scope>
    <source>
        <strain evidence="2">AR-01</strain>
    </source>
</reference>
<evidence type="ECO:0000256" key="1">
    <source>
        <dbReference type="SAM" id="Phobius"/>
    </source>
</evidence>
<gene>
    <name evidence="2" type="ORF">HAX54_027683</name>
</gene>
<dbReference type="EMBL" id="JACEIK010000338">
    <property type="protein sequence ID" value="MCD7455282.1"/>
    <property type="molecule type" value="Genomic_DNA"/>
</dbReference>
<dbReference type="Proteomes" id="UP000823775">
    <property type="component" value="Unassembled WGS sequence"/>
</dbReference>
<sequence length="116" mass="13516">MGLPYCSQSYVYCWLHYTDARTALRIMLSIIFAKFTFVVKTGRDGRIRVQSPPLMGKRARGPLNDRAVWQLQEPVKSYTLTLIVLVHRGIWTDWHRWGLQGPVGYLYVDCTFQDYG</sequence>
<keyword evidence="1" id="KW-0472">Membrane</keyword>
<keyword evidence="1" id="KW-0812">Transmembrane</keyword>